<name>A0A8J2V550_9PROT</name>
<dbReference type="AlphaFoldDB" id="A0A8J2V550"/>
<comment type="caution">
    <text evidence="2">The sequence shown here is derived from an EMBL/GenBank/DDBJ whole genome shotgun (WGS) entry which is preliminary data.</text>
</comment>
<feature type="domain" description="VOC" evidence="1">
    <location>
        <begin position="8"/>
        <end position="132"/>
    </location>
</feature>
<reference evidence="2" key="1">
    <citation type="journal article" date="2014" name="Int. J. Syst. Evol. Microbiol.">
        <title>Complete genome sequence of Corynebacterium casei LMG S-19264T (=DSM 44701T), isolated from a smear-ripened cheese.</title>
        <authorList>
            <consortium name="US DOE Joint Genome Institute (JGI-PGF)"/>
            <person name="Walter F."/>
            <person name="Albersmeier A."/>
            <person name="Kalinowski J."/>
            <person name="Ruckert C."/>
        </authorList>
    </citation>
    <scope>NUCLEOTIDE SEQUENCE</scope>
    <source>
        <strain evidence="2">CGMCC 1.12921</strain>
    </source>
</reference>
<evidence type="ECO:0000313" key="3">
    <source>
        <dbReference type="Proteomes" id="UP000613582"/>
    </source>
</evidence>
<dbReference type="RefSeq" id="WP_188160307.1">
    <property type="nucleotide sequence ID" value="NZ_BMGH01000001.1"/>
</dbReference>
<dbReference type="Proteomes" id="UP000613582">
    <property type="component" value="Unassembled WGS sequence"/>
</dbReference>
<proteinExistence type="predicted"/>
<reference evidence="2" key="2">
    <citation type="submission" date="2020-09" db="EMBL/GenBank/DDBJ databases">
        <authorList>
            <person name="Sun Q."/>
            <person name="Zhou Y."/>
        </authorList>
    </citation>
    <scope>NUCLEOTIDE SEQUENCE</scope>
    <source>
        <strain evidence="2">CGMCC 1.12921</strain>
    </source>
</reference>
<dbReference type="PANTHER" id="PTHR33993:SF14">
    <property type="entry name" value="GB|AAF24581.1"/>
    <property type="match status" value="1"/>
</dbReference>
<dbReference type="InterPro" id="IPR004360">
    <property type="entry name" value="Glyas_Fos-R_dOase_dom"/>
</dbReference>
<dbReference type="InterPro" id="IPR052164">
    <property type="entry name" value="Anthracycline_SecMetBiosynth"/>
</dbReference>
<keyword evidence="3" id="KW-1185">Reference proteome</keyword>
<dbReference type="PANTHER" id="PTHR33993">
    <property type="entry name" value="GLYOXALASE-RELATED"/>
    <property type="match status" value="1"/>
</dbReference>
<gene>
    <name evidence="2" type="ORF">GCM10011342_11500</name>
</gene>
<dbReference type="InterPro" id="IPR029068">
    <property type="entry name" value="Glyas_Bleomycin-R_OHBP_Dase"/>
</dbReference>
<sequence>MTAKHAGQLLWTDLTVKNAEEVRAFYEAVIGWISQPVEMETRTDYMMVAAGERPTAPEGMDKIAAGICNAVAEIADLPPQWLNYWGVDDLDASRAACEAHGGRLLTGIKTHGNSRYCAIADPAGAVCGLFEQND</sequence>
<dbReference type="Pfam" id="PF00903">
    <property type="entry name" value="Glyoxalase"/>
    <property type="match status" value="1"/>
</dbReference>
<protein>
    <recommendedName>
        <fullName evidence="1">VOC domain-containing protein</fullName>
    </recommendedName>
</protein>
<accession>A0A8J2V550</accession>
<evidence type="ECO:0000313" key="2">
    <source>
        <dbReference type="EMBL" id="GGD04203.1"/>
    </source>
</evidence>
<evidence type="ECO:0000259" key="1">
    <source>
        <dbReference type="PROSITE" id="PS51819"/>
    </source>
</evidence>
<dbReference type="Gene3D" id="3.10.180.10">
    <property type="entry name" value="2,3-Dihydroxybiphenyl 1,2-Dioxygenase, domain 1"/>
    <property type="match status" value="1"/>
</dbReference>
<dbReference type="EMBL" id="BMGH01000001">
    <property type="protein sequence ID" value="GGD04203.1"/>
    <property type="molecule type" value="Genomic_DNA"/>
</dbReference>
<dbReference type="InterPro" id="IPR037523">
    <property type="entry name" value="VOC_core"/>
</dbReference>
<organism evidence="2 3">
    <name type="scientific">Aquisalinus flavus</name>
    <dbReference type="NCBI Taxonomy" id="1526572"/>
    <lineage>
        <taxon>Bacteria</taxon>
        <taxon>Pseudomonadati</taxon>
        <taxon>Pseudomonadota</taxon>
        <taxon>Alphaproteobacteria</taxon>
        <taxon>Parvularculales</taxon>
        <taxon>Parvularculaceae</taxon>
        <taxon>Aquisalinus</taxon>
    </lineage>
</organism>
<dbReference type="SUPFAM" id="SSF54593">
    <property type="entry name" value="Glyoxalase/Bleomycin resistance protein/Dihydroxybiphenyl dioxygenase"/>
    <property type="match status" value="1"/>
</dbReference>
<dbReference type="PROSITE" id="PS51819">
    <property type="entry name" value="VOC"/>
    <property type="match status" value="1"/>
</dbReference>